<protein>
    <submittedName>
        <fullName evidence="1">Uncharacterized protein</fullName>
    </submittedName>
</protein>
<dbReference type="RefSeq" id="WP_170316826.1">
    <property type="nucleotide sequence ID" value="NZ_BAAABN010000042.1"/>
</dbReference>
<gene>
    <name evidence="1" type="ORF">Acor_15490</name>
</gene>
<evidence type="ECO:0000313" key="1">
    <source>
        <dbReference type="EMBL" id="GER99485.1"/>
    </source>
</evidence>
<evidence type="ECO:0000313" key="2">
    <source>
        <dbReference type="Proteomes" id="UP000334990"/>
    </source>
</evidence>
<keyword evidence="2" id="KW-1185">Reference proteome</keyword>
<proteinExistence type="predicted"/>
<name>A0A5M3VS58_9ACTN</name>
<sequence length="176" mass="20003">MEKTPSVTISRRTWRRFDNVVRIHPHHEEGYRQMLQALCAKWMGGDEEMFTFAREAVAQAPAGSPLGMLIPTAHLEHVMRHEGDSDGYLARPDVLAELHAAADRSVRHPAFARRPGWPLAPNMFAFVFAMADQHAAAADQFQMIGDIVTDWPWTLFDEPGQTFRDFRAAAYRRSGR</sequence>
<dbReference type="AlphaFoldDB" id="A0A5M3VS58"/>
<organism evidence="1 2">
    <name type="scientific">Acrocarpospora corrugata</name>
    <dbReference type="NCBI Taxonomy" id="35763"/>
    <lineage>
        <taxon>Bacteria</taxon>
        <taxon>Bacillati</taxon>
        <taxon>Actinomycetota</taxon>
        <taxon>Actinomycetes</taxon>
        <taxon>Streptosporangiales</taxon>
        <taxon>Streptosporangiaceae</taxon>
        <taxon>Acrocarpospora</taxon>
    </lineage>
</organism>
<accession>A0A5M3VS58</accession>
<dbReference type="Proteomes" id="UP000334990">
    <property type="component" value="Unassembled WGS sequence"/>
</dbReference>
<dbReference type="EMBL" id="BLAD01000040">
    <property type="protein sequence ID" value="GER99485.1"/>
    <property type="molecule type" value="Genomic_DNA"/>
</dbReference>
<comment type="caution">
    <text evidence="1">The sequence shown here is derived from an EMBL/GenBank/DDBJ whole genome shotgun (WGS) entry which is preliminary data.</text>
</comment>
<reference evidence="1 2" key="1">
    <citation type="submission" date="2019-10" db="EMBL/GenBank/DDBJ databases">
        <title>Whole genome shotgun sequence of Acrocarpospora corrugata NBRC 13972.</title>
        <authorList>
            <person name="Ichikawa N."/>
            <person name="Kimura A."/>
            <person name="Kitahashi Y."/>
            <person name="Komaki H."/>
            <person name="Oguchi A."/>
        </authorList>
    </citation>
    <scope>NUCLEOTIDE SEQUENCE [LARGE SCALE GENOMIC DNA]</scope>
    <source>
        <strain evidence="1 2">NBRC 13972</strain>
    </source>
</reference>